<dbReference type="EMBL" id="LJYG01000108">
    <property type="protein sequence ID" value="KRQ03083.1"/>
    <property type="molecule type" value="Genomic_DNA"/>
</dbReference>
<comment type="caution">
    <text evidence="2">The sequence shown here is derived from an EMBL/GenBank/DDBJ whole genome shotgun (WGS) entry which is preliminary data.</text>
</comment>
<name>A0A0R3CZQ1_9BRAD</name>
<proteinExistence type="predicted"/>
<reference evidence="2 3" key="1">
    <citation type="submission" date="2015-09" db="EMBL/GenBank/DDBJ databases">
        <title>Draft Genome Sequence of Bradyrhizobium manausense Strain BR 3351T, a Novel Symbiotic Nitrogen-Fixing Alphaproteobacterium Isolated from Brazilian Amazon Rain Forest.</title>
        <authorList>
            <person name="De Araujo J.L."/>
            <person name="Zilli J.E."/>
        </authorList>
    </citation>
    <scope>NUCLEOTIDE SEQUENCE [LARGE SCALE GENOMIC DNA]</scope>
    <source>
        <strain evidence="2 3">BR3351</strain>
    </source>
</reference>
<evidence type="ECO:0000313" key="2">
    <source>
        <dbReference type="EMBL" id="KRQ03083.1"/>
    </source>
</evidence>
<gene>
    <name evidence="2" type="ORF">AOQ71_30430</name>
</gene>
<feature type="region of interest" description="Disordered" evidence="1">
    <location>
        <begin position="67"/>
        <end position="87"/>
    </location>
</feature>
<sequence>MATPKLQGLAKAMAMLEHNMEDGAGKLLAKIESLGSRGEAALAKGHTKIDGIGSRVAEVESFVTALEGANGGDPLEGTATPAPNRWP</sequence>
<dbReference type="RefSeq" id="WP_057754756.1">
    <property type="nucleotide sequence ID" value="NZ_LJYG01000108.1"/>
</dbReference>
<dbReference type="STRING" id="989370.AOQ71_30430"/>
<evidence type="ECO:0000313" key="3">
    <source>
        <dbReference type="Proteomes" id="UP000051936"/>
    </source>
</evidence>
<evidence type="ECO:0000256" key="1">
    <source>
        <dbReference type="SAM" id="MobiDB-lite"/>
    </source>
</evidence>
<accession>A0A0R3CZQ1</accession>
<dbReference type="OrthoDB" id="9878683at2"/>
<organism evidence="2 3">
    <name type="scientific">Bradyrhizobium manausense</name>
    <dbReference type="NCBI Taxonomy" id="989370"/>
    <lineage>
        <taxon>Bacteria</taxon>
        <taxon>Pseudomonadati</taxon>
        <taxon>Pseudomonadota</taxon>
        <taxon>Alphaproteobacteria</taxon>
        <taxon>Hyphomicrobiales</taxon>
        <taxon>Nitrobacteraceae</taxon>
        <taxon>Bradyrhizobium</taxon>
    </lineage>
</organism>
<protein>
    <submittedName>
        <fullName evidence="2">Uncharacterized protein</fullName>
    </submittedName>
</protein>
<dbReference type="Proteomes" id="UP000051936">
    <property type="component" value="Unassembled WGS sequence"/>
</dbReference>
<dbReference type="AlphaFoldDB" id="A0A0R3CZQ1"/>
<keyword evidence="3" id="KW-1185">Reference proteome</keyword>